<reference evidence="3 4" key="1">
    <citation type="journal article" date="2024" name="BMC Genomics">
        <title>De novo assembly and annotation of Popillia japonica's genome with initial clues to its potential as an invasive pest.</title>
        <authorList>
            <person name="Cucini C."/>
            <person name="Boschi S."/>
            <person name="Funari R."/>
            <person name="Cardaioli E."/>
            <person name="Iannotti N."/>
            <person name="Marturano G."/>
            <person name="Paoli F."/>
            <person name="Bruttini M."/>
            <person name="Carapelli A."/>
            <person name="Frati F."/>
            <person name="Nardi F."/>
        </authorList>
    </citation>
    <scope>NUCLEOTIDE SEQUENCE [LARGE SCALE GENOMIC DNA]</scope>
    <source>
        <strain evidence="3">DMR45628</strain>
    </source>
</reference>
<dbReference type="Gene3D" id="3.60.10.10">
    <property type="entry name" value="Endonuclease/exonuclease/phosphatase"/>
    <property type="match status" value="1"/>
</dbReference>
<dbReference type="InterPro" id="IPR036400">
    <property type="entry name" value="Cyt_B5-like_heme/steroid_sf"/>
</dbReference>
<dbReference type="SUPFAM" id="SSF55856">
    <property type="entry name" value="Cytochrome b5-like heme/steroid binding domain"/>
    <property type="match status" value="1"/>
</dbReference>
<organism evidence="3 4">
    <name type="scientific">Popillia japonica</name>
    <name type="common">Japanese beetle</name>
    <dbReference type="NCBI Taxonomy" id="7064"/>
    <lineage>
        <taxon>Eukaryota</taxon>
        <taxon>Metazoa</taxon>
        <taxon>Ecdysozoa</taxon>
        <taxon>Arthropoda</taxon>
        <taxon>Hexapoda</taxon>
        <taxon>Insecta</taxon>
        <taxon>Pterygota</taxon>
        <taxon>Neoptera</taxon>
        <taxon>Endopterygota</taxon>
        <taxon>Coleoptera</taxon>
        <taxon>Polyphaga</taxon>
        <taxon>Scarabaeiformia</taxon>
        <taxon>Scarabaeidae</taxon>
        <taxon>Rutelinae</taxon>
        <taxon>Popillia</taxon>
    </lineage>
</organism>
<evidence type="ECO:0000259" key="2">
    <source>
        <dbReference type="PROSITE" id="PS51031"/>
    </source>
</evidence>
<evidence type="ECO:0000313" key="3">
    <source>
        <dbReference type="EMBL" id="KAK9695781.1"/>
    </source>
</evidence>
<dbReference type="Proteomes" id="UP001458880">
    <property type="component" value="Unassembled WGS sequence"/>
</dbReference>
<gene>
    <name evidence="3" type="ORF">QE152_g32322</name>
</gene>
<dbReference type="InterPro" id="IPR018506">
    <property type="entry name" value="Cyt_B5_heme-BS"/>
</dbReference>
<dbReference type="InterPro" id="IPR053100">
    <property type="entry name" value="Cytochrome_b5-related"/>
</dbReference>
<keyword evidence="4" id="KW-1185">Reference proteome</keyword>
<dbReference type="GO" id="GO:0003677">
    <property type="term" value="F:DNA binding"/>
    <property type="evidence" value="ECO:0007669"/>
    <property type="project" value="InterPro"/>
</dbReference>
<dbReference type="EMBL" id="JASPKY010000470">
    <property type="protein sequence ID" value="KAK9695781.1"/>
    <property type="molecule type" value="Genomic_DNA"/>
</dbReference>
<protein>
    <submittedName>
        <fullName evidence="3">BESS motif</fullName>
    </submittedName>
</protein>
<dbReference type="InterPro" id="IPR004210">
    <property type="entry name" value="BESS_motif"/>
</dbReference>
<dbReference type="PROSITE" id="PS51031">
    <property type="entry name" value="BESS"/>
    <property type="match status" value="1"/>
</dbReference>
<sequence>MCLTETWLKSFEIQSFGINNYHLISNYCRSTNKGGGCGIWCHSTVNATPIDVTEYCIEKDIEICAVKIQIKNLSLLVLNVYRAPDVSSTLTLLDRDCLTNLQIMPPNSDAIQCQGSRGFQKPLSGVTVSRRDGQVWLDGKRLDDGAEGYWRIHDDLYNMTEFIKTHPGGPEWLEMTKAKWTNVRDCWKKSMNKQNDSIRTGIRKRTRPYVYHKQLEFLKKTIQSVHQNADDDIAKQEETDHIFEEVSFDGSDYIDPLTNTSTSIEEVYLQPTIKKIQCKELETEVSSCSESHPAESAKEDQNRHLLFFKSLLPSLAALDDQQTLEFQTEVLTTLQKIKRRKECADENYTASHCSPKGSYSDL</sequence>
<dbReference type="GO" id="GO:0005634">
    <property type="term" value="C:nucleus"/>
    <property type="evidence" value="ECO:0007669"/>
    <property type="project" value="UniProtKB-SubCell"/>
</dbReference>
<dbReference type="AlphaFoldDB" id="A0AAW1IZN8"/>
<dbReference type="InterPro" id="IPR036691">
    <property type="entry name" value="Endo/exonu/phosph_ase_sf"/>
</dbReference>
<feature type="domain" description="BESS" evidence="2">
    <location>
        <begin position="301"/>
        <end position="340"/>
    </location>
</feature>
<dbReference type="GO" id="GO:0020037">
    <property type="term" value="F:heme binding"/>
    <property type="evidence" value="ECO:0007669"/>
    <property type="project" value="InterPro"/>
</dbReference>
<evidence type="ECO:0000256" key="1">
    <source>
        <dbReference type="PROSITE-ProRule" id="PRU00371"/>
    </source>
</evidence>
<keyword evidence="1" id="KW-0539">Nucleus</keyword>
<proteinExistence type="predicted"/>
<comment type="subcellular location">
    <subcellularLocation>
        <location evidence="1">Nucleus</location>
    </subcellularLocation>
</comment>
<name>A0AAW1IZN8_POPJA</name>
<comment type="caution">
    <text evidence="3">The sequence shown here is derived from an EMBL/GenBank/DDBJ whole genome shotgun (WGS) entry which is preliminary data.</text>
</comment>
<accession>A0AAW1IZN8</accession>
<evidence type="ECO:0000313" key="4">
    <source>
        <dbReference type="Proteomes" id="UP001458880"/>
    </source>
</evidence>
<dbReference type="PROSITE" id="PS00191">
    <property type="entry name" value="CYTOCHROME_B5_1"/>
    <property type="match status" value="1"/>
</dbReference>
<dbReference type="SUPFAM" id="SSF56219">
    <property type="entry name" value="DNase I-like"/>
    <property type="match status" value="1"/>
</dbReference>
<dbReference type="PANTHER" id="PTHR16740">
    <property type="entry name" value="CYTOCHROME B5-RELATED PROTEIN-RELATED"/>
    <property type="match status" value="1"/>
</dbReference>
<dbReference type="PANTHER" id="PTHR16740:SF1">
    <property type="entry name" value="CYTOCHROME B5-RELATED PROTEIN-RELATED"/>
    <property type="match status" value="1"/>
</dbReference>